<feature type="transmembrane region" description="Helical" evidence="9">
    <location>
        <begin position="42"/>
        <end position="60"/>
    </location>
</feature>
<evidence type="ECO:0000256" key="3">
    <source>
        <dbReference type="ARBA" id="ARBA00022475"/>
    </source>
</evidence>
<evidence type="ECO:0000313" key="11">
    <source>
        <dbReference type="Proteomes" id="UP000294737"/>
    </source>
</evidence>
<accession>A0A4R6G560</accession>
<keyword evidence="3" id="KW-1003">Cell membrane</keyword>
<dbReference type="InterPro" id="IPR052157">
    <property type="entry name" value="BCAA_transport_permease"/>
</dbReference>
<sequence>MSVISQYIFNGLMLGMIYAMVAVGFTLFFGVLDVIKFSHGDTLMVGAFAGLSASTGVMMLDIGSPWIRLLAVVLAAVCVTGLLGAAIAKWLVLPLRKAPALNTLLATLMLGTVMREAVRLFYPDGSNSQPFPSLLPTDAIDIGGFALRADNVILLLSGLAVIAGVHFLITRTRLGMAIRAVAQDGETARLMGINFEAVVLLTFALGSAMAALAGVMNGLYYNEINFNVGLLLGVIGFAAAILGGLGNIYGAIIGGFLFAGLQVLGSATLPALIPNIPSAYKDVFAFAVVIILMAWKPTGLIAEKSSERV</sequence>
<dbReference type="InterPro" id="IPR001851">
    <property type="entry name" value="ABC_transp_permease"/>
</dbReference>
<feature type="transmembrane region" description="Helical" evidence="9">
    <location>
        <begin position="279"/>
        <end position="295"/>
    </location>
</feature>
<keyword evidence="5" id="KW-0029">Amino-acid transport</keyword>
<evidence type="ECO:0000256" key="5">
    <source>
        <dbReference type="ARBA" id="ARBA00022970"/>
    </source>
</evidence>
<evidence type="ECO:0000256" key="4">
    <source>
        <dbReference type="ARBA" id="ARBA00022692"/>
    </source>
</evidence>
<comment type="subcellular location">
    <subcellularLocation>
        <location evidence="1">Cell membrane</location>
        <topology evidence="1">Multi-pass membrane protein</topology>
    </subcellularLocation>
</comment>
<dbReference type="Proteomes" id="UP000294737">
    <property type="component" value="Unassembled WGS sequence"/>
</dbReference>
<keyword evidence="7 9" id="KW-0472">Membrane</keyword>
<dbReference type="GO" id="GO:0005886">
    <property type="term" value="C:plasma membrane"/>
    <property type="evidence" value="ECO:0007669"/>
    <property type="project" value="UniProtKB-SubCell"/>
</dbReference>
<evidence type="ECO:0000256" key="6">
    <source>
        <dbReference type="ARBA" id="ARBA00022989"/>
    </source>
</evidence>
<dbReference type="RefSeq" id="WP_112993046.1">
    <property type="nucleotide sequence ID" value="NZ_PTLZ01000005.1"/>
</dbReference>
<evidence type="ECO:0000256" key="7">
    <source>
        <dbReference type="ARBA" id="ARBA00023136"/>
    </source>
</evidence>
<feature type="transmembrane region" description="Helical" evidence="9">
    <location>
        <begin position="198"/>
        <end position="220"/>
    </location>
</feature>
<reference evidence="10 11" key="1">
    <citation type="submission" date="2019-03" db="EMBL/GenBank/DDBJ databases">
        <title>Genomic Encyclopedia of Type Strains, Phase IV (KMG-IV): sequencing the most valuable type-strain genomes for metagenomic binning, comparative biology and taxonomic classification.</title>
        <authorList>
            <person name="Goeker M."/>
        </authorList>
    </citation>
    <scope>NUCLEOTIDE SEQUENCE [LARGE SCALE GENOMIC DNA]</scope>
    <source>
        <strain evidence="10 11">DSM 18555</strain>
    </source>
</reference>
<name>A0A4R6G560_9BURK</name>
<dbReference type="PANTHER" id="PTHR11795:SF445">
    <property type="entry name" value="AMINO ACID ABC TRANSPORTER PERMEASE PROTEIN"/>
    <property type="match status" value="1"/>
</dbReference>
<feature type="transmembrane region" description="Helical" evidence="9">
    <location>
        <begin position="152"/>
        <end position="169"/>
    </location>
</feature>
<evidence type="ECO:0000256" key="2">
    <source>
        <dbReference type="ARBA" id="ARBA00022448"/>
    </source>
</evidence>
<evidence type="ECO:0000256" key="8">
    <source>
        <dbReference type="ARBA" id="ARBA00037998"/>
    </source>
</evidence>
<dbReference type="GO" id="GO:0022857">
    <property type="term" value="F:transmembrane transporter activity"/>
    <property type="evidence" value="ECO:0007669"/>
    <property type="project" value="InterPro"/>
</dbReference>
<gene>
    <name evidence="10" type="ORF">EV677_1635</name>
</gene>
<feature type="transmembrane region" description="Helical" evidence="9">
    <location>
        <begin position="226"/>
        <end position="245"/>
    </location>
</feature>
<feature type="transmembrane region" description="Helical" evidence="9">
    <location>
        <begin position="12"/>
        <end position="35"/>
    </location>
</feature>
<evidence type="ECO:0000256" key="1">
    <source>
        <dbReference type="ARBA" id="ARBA00004651"/>
    </source>
</evidence>
<feature type="transmembrane region" description="Helical" evidence="9">
    <location>
        <begin position="66"/>
        <end position="88"/>
    </location>
</feature>
<dbReference type="PANTHER" id="PTHR11795">
    <property type="entry name" value="BRANCHED-CHAIN AMINO ACID TRANSPORT SYSTEM PERMEASE PROTEIN LIVH"/>
    <property type="match status" value="1"/>
</dbReference>
<dbReference type="OrthoDB" id="9807115at2"/>
<protein>
    <submittedName>
        <fullName evidence="10">Amino acid/amide ABC transporter membrane protein 1 (HAAT family)</fullName>
    </submittedName>
</protein>
<keyword evidence="4 9" id="KW-0812">Transmembrane</keyword>
<evidence type="ECO:0000313" key="10">
    <source>
        <dbReference type="EMBL" id="TDN89576.1"/>
    </source>
</evidence>
<dbReference type="EMBL" id="SNWF01000005">
    <property type="protein sequence ID" value="TDN89576.1"/>
    <property type="molecule type" value="Genomic_DNA"/>
</dbReference>
<evidence type="ECO:0000256" key="9">
    <source>
        <dbReference type="SAM" id="Phobius"/>
    </source>
</evidence>
<comment type="similarity">
    <text evidence="8">Belongs to the binding-protein-dependent transport system permease family. LivHM subfamily.</text>
</comment>
<dbReference type="CDD" id="cd06582">
    <property type="entry name" value="TM_PBP1_LivH_like"/>
    <property type="match status" value="1"/>
</dbReference>
<feature type="transmembrane region" description="Helical" evidence="9">
    <location>
        <begin position="252"/>
        <end position="273"/>
    </location>
</feature>
<keyword evidence="6 9" id="KW-1133">Transmembrane helix</keyword>
<proteinExistence type="inferred from homology"/>
<comment type="caution">
    <text evidence="10">The sequence shown here is derived from an EMBL/GenBank/DDBJ whole genome shotgun (WGS) entry which is preliminary data.</text>
</comment>
<dbReference type="Pfam" id="PF02653">
    <property type="entry name" value="BPD_transp_2"/>
    <property type="match status" value="1"/>
</dbReference>
<dbReference type="AlphaFoldDB" id="A0A4R6G560"/>
<keyword evidence="2" id="KW-0813">Transport</keyword>
<keyword evidence="11" id="KW-1185">Reference proteome</keyword>
<dbReference type="GO" id="GO:0006865">
    <property type="term" value="P:amino acid transport"/>
    <property type="evidence" value="ECO:0007669"/>
    <property type="project" value="UniProtKB-KW"/>
</dbReference>
<organism evidence="10 11">
    <name type="scientific">Herminiimonas fonticola</name>
    <dbReference type="NCBI Taxonomy" id="303380"/>
    <lineage>
        <taxon>Bacteria</taxon>
        <taxon>Pseudomonadati</taxon>
        <taxon>Pseudomonadota</taxon>
        <taxon>Betaproteobacteria</taxon>
        <taxon>Burkholderiales</taxon>
        <taxon>Oxalobacteraceae</taxon>
        <taxon>Herminiimonas</taxon>
    </lineage>
</organism>